<dbReference type="NCBIfam" id="TIGR00916">
    <property type="entry name" value="2A0604s01"/>
    <property type="match status" value="1"/>
</dbReference>
<comment type="caution">
    <text evidence="12">Lacks conserved residue(s) required for the propagation of feature annotation.</text>
</comment>
<evidence type="ECO:0000313" key="14">
    <source>
        <dbReference type="EMBL" id="OPJ56770.1"/>
    </source>
</evidence>
<keyword evidence="3 12" id="KW-1003">Cell membrane</keyword>
<feature type="transmembrane region" description="Helical" evidence="12">
    <location>
        <begin position="127"/>
        <end position="144"/>
    </location>
</feature>
<reference evidence="14 15" key="1">
    <citation type="submission" date="2017-03" db="EMBL/GenBank/DDBJ databases">
        <title>Genome sequence of Clostridium thermoalcaliphilum DSM 7309.</title>
        <authorList>
            <person name="Poehlein A."/>
            <person name="Daniel R."/>
        </authorList>
    </citation>
    <scope>NUCLEOTIDE SEQUENCE [LARGE SCALE GENOMIC DNA]</scope>
    <source>
        <strain evidence="14 15">DSM 7309</strain>
    </source>
</reference>
<feature type="transmembrane region" description="Helical" evidence="12">
    <location>
        <begin position="230"/>
        <end position="248"/>
    </location>
</feature>
<dbReference type="GO" id="GO:0015450">
    <property type="term" value="F:protein-transporting ATPase activity"/>
    <property type="evidence" value="ECO:0007669"/>
    <property type="project" value="InterPro"/>
</dbReference>
<evidence type="ECO:0000313" key="15">
    <source>
        <dbReference type="Proteomes" id="UP000190140"/>
    </source>
</evidence>
<comment type="subcellular location">
    <subcellularLocation>
        <location evidence="1 12">Cell membrane</location>
        <topology evidence="1 12">Multi-pass membrane protein</topology>
    </subcellularLocation>
</comment>
<comment type="function">
    <text evidence="9 12">Part of the Sec protein translocase complex. Interacts with the SecYEG preprotein conducting channel. SecDF uses the proton motive force (PMF) to complete protein translocation after the ATP-dependent function of SecA.</text>
</comment>
<dbReference type="AlphaFoldDB" id="A0A1V4IA67"/>
<dbReference type="EMBL" id="MZGW01000001">
    <property type="protein sequence ID" value="OPJ56770.1"/>
    <property type="molecule type" value="Genomic_DNA"/>
</dbReference>
<comment type="caution">
    <text evidence="14">The sequence shown here is derived from an EMBL/GenBank/DDBJ whole genome shotgun (WGS) entry which is preliminary data.</text>
</comment>
<evidence type="ECO:0000256" key="9">
    <source>
        <dbReference type="ARBA" id="ARBA00059018"/>
    </source>
</evidence>
<proteinExistence type="inferred from homology"/>
<dbReference type="InterPro" id="IPR022646">
    <property type="entry name" value="SecD/SecF_CS"/>
</dbReference>
<evidence type="ECO:0000256" key="2">
    <source>
        <dbReference type="ARBA" id="ARBA00022448"/>
    </source>
</evidence>
<dbReference type="InterPro" id="IPR022813">
    <property type="entry name" value="SecD/SecF_arch_bac"/>
</dbReference>
<evidence type="ECO:0000256" key="10">
    <source>
        <dbReference type="ARBA" id="ARBA00060856"/>
    </source>
</evidence>
<evidence type="ECO:0000256" key="11">
    <source>
        <dbReference type="ARBA" id="ARBA00061053"/>
    </source>
</evidence>
<feature type="transmembrane region" description="Helical" evidence="12">
    <location>
        <begin position="151"/>
        <end position="172"/>
    </location>
</feature>
<dbReference type="Pfam" id="PF02355">
    <property type="entry name" value="SecD_SecF_C"/>
    <property type="match status" value="1"/>
</dbReference>
<accession>A0A1V4IA67</accession>
<gene>
    <name evidence="12 14" type="primary">secF</name>
    <name evidence="14" type="ORF">CLOTH_00520</name>
</gene>
<sequence>MNIVQRKKLWFSISCAIILLGAILAFTRNLNYGIDFTGGTLMEINVKKYVESSEIRSITDEIDSSATITHIGENRHVVQIRTTNDLDNEGRTKIFDKFKEKYNLTDEDLLRSEQFGPAIGREIRNKALISILIATIGMLIYISIRFELSYGISAIVALVHDVLVVLSIYSIFRIPINSPFVAAILTVVGYSINDTIVVFDRIRENIKITNKKDYANIANNSIKQTVSRSINTSLTTLIAIVALYVLGVESIKDFTLPLIVGILTGTYSSIFIASPVWVLLKEKGNI</sequence>
<dbReference type="NCBIfam" id="TIGR00966">
    <property type="entry name" value="transloc_SecF"/>
    <property type="match status" value="1"/>
</dbReference>
<evidence type="ECO:0000256" key="3">
    <source>
        <dbReference type="ARBA" id="ARBA00022475"/>
    </source>
</evidence>
<dbReference type="GO" id="GO:0005886">
    <property type="term" value="C:plasma membrane"/>
    <property type="evidence" value="ECO:0007669"/>
    <property type="project" value="UniProtKB-SubCell"/>
</dbReference>
<keyword evidence="5 12" id="KW-0653">Protein transport</keyword>
<evidence type="ECO:0000259" key="13">
    <source>
        <dbReference type="Pfam" id="PF02355"/>
    </source>
</evidence>
<evidence type="ECO:0000256" key="7">
    <source>
        <dbReference type="ARBA" id="ARBA00023010"/>
    </source>
</evidence>
<protein>
    <recommendedName>
        <fullName evidence="12">Protein-export membrane protein SecF</fullName>
    </recommendedName>
</protein>
<evidence type="ECO:0000256" key="12">
    <source>
        <dbReference type="HAMAP-Rule" id="MF_01464"/>
    </source>
</evidence>
<dbReference type="InterPro" id="IPR005665">
    <property type="entry name" value="SecF_bac"/>
</dbReference>
<dbReference type="RefSeq" id="WP_169835110.1">
    <property type="nucleotide sequence ID" value="NZ_MZGW01000001.1"/>
</dbReference>
<dbReference type="PANTHER" id="PTHR30081:SF8">
    <property type="entry name" value="PROTEIN TRANSLOCASE SUBUNIT SECF"/>
    <property type="match status" value="1"/>
</dbReference>
<keyword evidence="4 12" id="KW-0812">Transmembrane</keyword>
<dbReference type="Pfam" id="PF07549">
    <property type="entry name" value="Sec_GG"/>
    <property type="match status" value="1"/>
</dbReference>
<comment type="similarity">
    <text evidence="10">In the C-terminal section; belongs to the SecD/SecF family. SecF subfamily.</text>
</comment>
<evidence type="ECO:0000256" key="4">
    <source>
        <dbReference type="ARBA" id="ARBA00022692"/>
    </source>
</evidence>
<feature type="domain" description="Protein export membrane protein SecD/SecF C-terminal" evidence="13">
    <location>
        <begin position="106"/>
        <end position="282"/>
    </location>
</feature>
<dbReference type="HAMAP" id="MF_01464_B">
    <property type="entry name" value="SecF_B"/>
    <property type="match status" value="1"/>
</dbReference>
<dbReference type="InterPro" id="IPR022645">
    <property type="entry name" value="SecD/SecF_bac"/>
</dbReference>
<comment type="subunit">
    <text evidence="12">Forms a complex with SecD. Part of the essential Sec protein translocation apparatus which comprises SecA, SecYEG and auxiliary proteins SecDF. Other proteins may also be involved.</text>
</comment>
<feature type="transmembrane region" description="Helical" evidence="12">
    <location>
        <begin position="254"/>
        <end position="280"/>
    </location>
</feature>
<comment type="similarity">
    <text evidence="11">In the N-terminal section; belongs to the SecD/SecF family. SecD subfamily.</text>
</comment>
<keyword evidence="8 12" id="KW-0472">Membrane</keyword>
<evidence type="ECO:0000256" key="6">
    <source>
        <dbReference type="ARBA" id="ARBA00022989"/>
    </source>
</evidence>
<dbReference type="InterPro" id="IPR048634">
    <property type="entry name" value="SecD_SecF_C"/>
</dbReference>
<keyword evidence="15" id="KW-1185">Reference proteome</keyword>
<dbReference type="GO" id="GO:0043952">
    <property type="term" value="P:protein transport by the Sec complex"/>
    <property type="evidence" value="ECO:0007669"/>
    <property type="project" value="UniProtKB-UniRule"/>
</dbReference>
<feature type="transmembrane region" description="Helical" evidence="12">
    <location>
        <begin position="9"/>
        <end position="27"/>
    </location>
</feature>
<comment type="similarity">
    <text evidence="12">Belongs to the SecD/SecF family. SecF subfamily.</text>
</comment>
<dbReference type="FunFam" id="1.20.1640.10:FF:000024">
    <property type="entry name" value="Multifunctional fusion protein"/>
    <property type="match status" value="1"/>
</dbReference>
<keyword evidence="2 12" id="KW-0813">Transport</keyword>
<evidence type="ECO:0000256" key="5">
    <source>
        <dbReference type="ARBA" id="ARBA00022927"/>
    </source>
</evidence>
<dbReference type="SUPFAM" id="SSF82866">
    <property type="entry name" value="Multidrug efflux transporter AcrB transmembrane domain"/>
    <property type="match status" value="1"/>
</dbReference>
<dbReference type="GO" id="GO:0006605">
    <property type="term" value="P:protein targeting"/>
    <property type="evidence" value="ECO:0007669"/>
    <property type="project" value="UniProtKB-UniRule"/>
</dbReference>
<dbReference type="InterPro" id="IPR055344">
    <property type="entry name" value="SecD_SecF_C_bact"/>
</dbReference>
<name>A0A1V4IA67_9FIRM</name>
<dbReference type="GO" id="GO:0065002">
    <property type="term" value="P:intracellular protein transmembrane transport"/>
    <property type="evidence" value="ECO:0007669"/>
    <property type="project" value="UniProtKB-UniRule"/>
</dbReference>
<evidence type="ECO:0000256" key="8">
    <source>
        <dbReference type="ARBA" id="ARBA00023136"/>
    </source>
</evidence>
<evidence type="ECO:0000256" key="1">
    <source>
        <dbReference type="ARBA" id="ARBA00004651"/>
    </source>
</evidence>
<keyword evidence="7 12" id="KW-0811">Translocation</keyword>
<organism evidence="14 15">
    <name type="scientific">Alkalithermobacter paradoxus</name>
    <dbReference type="NCBI Taxonomy" id="29349"/>
    <lineage>
        <taxon>Bacteria</taxon>
        <taxon>Bacillati</taxon>
        <taxon>Bacillota</taxon>
        <taxon>Clostridia</taxon>
        <taxon>Peptostreptococcales</taxon>
        <taxon>Tepidibacteraceae</taxon>
        <taxon>Alkalithermobacter</taxon>
    </lineage>
</organism>
<dbReference type="PANTHER" id="PTHR30081">
    <property type="entry name" value="PROTEIN-EXPORT MEMBRANE PROTEIN SEC"/>
    <property type="match status" value="1"/>
</dbReference>
<dbReference type="STRING" id="29349.CLOTH_00520"/>
<dbReference type="Proteomes" id="UP000190140">
    <property type="component" value="Unassembled WGS sequence"/>
</dbReference>
<dbReference type="Gene3D" id="1.20.1640.10">
    <property type="entry name" value="Multidrug efflux transporter AcrB transmembrane domain"/>
    <property type="match status" value="1"/>
</dbReference>
<dbReference type="PRINTS" id="PR01755">
    <property type="entry name" value="SECFTRNLCASE"/>
</dbReference>
<keyword evidence="6 12" id="KW-1133">Transmembrane helix</keyword>